<feature type="compositionally biased region" description="Polar residues" evidence="1">
    <location>
        <begin position="445"/>
        <end position="462"/>
    </location>
</feature>
<evidence type="ECO:0000313" key="2">
    <source>
        <dbReference type="EMBL" id="KAJ4459654.1"/>
    </source>
</evidence>
<dbReference type="Proteomes" id="UP001141327">
    <property type="component" value="Unassembled WGS sequence"/>
</dbReference>
<sequence length="713" mass="77980">MRWSRISHLALRSIEDFVLWCIRPRGNWALGTRLFSFPSDLPNHFSRFLAIASCPRANTFPPIRAKCLAMPAVSEKMQKGPDPFQYSDFIITFQLSLWDNTYGPKVLQTWGDSSFPAELRDHFGRAVLDGEVCRNIPADVIESKFNMNSDPAYIVPSVLFTAQHKRDLTRYALSLVISRTHLTRVLEIHTLIADILKSLALRLRALLNSKHPNALLVFGRCLPSKAEELEAIFQATVSPPLFNNTFLFTPPNVPPNNVDFFAKVLTSHFQTGGCTLVMGNTPDEINQMIDSLLLFSPPETLRCARRMYNFTSSQIQHINQARLQQRQGKPAAGTTHPPTPASGAPPASSASTTSAPFTNPSAPSTPSSSVSLTGAPIPRTVAPQASAVPPIPPPPLMTVPGGDLPPDAGTSGEAGAQPPPPSPADPAAPSGQAADDATDSRQRSDSVAGQTLLPSLPGQSTGAPADEKEALSTQATPSLVETKNVISTTELLWRLKLQGPPIVLCMPFLTPCAYAARYIPGLRIQGLLKPLVDETTNSETMLLEGPTPSTLVDVSRRTVRQNPSFGDFAAWRKEFQENQRREDLAICFGKKLPPPYAKVDFLLDMGTPAPIVMELLREVTAVSPMGVRHAYCQQWFRILTRHSLVLALTVDKLCKENPNPDAMMARRLEQLLHIENSDLRALLALSERLVPGIAQSVLTQDPRATAVVEFLEF</sequence>
<feature type="region of interest" description="Disordered" evidence="1">
    <location>
        <begin position="319"/>
        <end position="475"/>
    </location>
</feature>
<feature type="compositionally biased region" description="Pro residues" evidence="1">
    <location>
        <begin position="417"/>
        <end position="426"/>
    </location>
</feature>
<dbReference type="PANTHER" id="PTHR31855:SF2">
    <property type="entry name" value="GUANINE NUCLEOTIDE EXCHANGE FACTOR C9ORF72"/>
    <property type="match status" value="1"/>
</dbReference>
<dbReference type="InterPro" id="IPR027819">
    <property type="entry name" value="C9orf72"/>
</dbReference>
<keyword evidence="3" id="KW-1185">Reference proteome</keyword>
<proteinExistence type="predicted"/>
<dbReference type="Pfam" id="PF15019">
    <property type="entry name" value="C9orf72-like"/>
    <property type="match status" value="1"/>
</dbReference>
<evidence type="ECO:0000256" key="1">
    <source>
        <dbReference type="SAM" id="MobiDB-lite"/>
    </source>
</evidence>
<comment type="caution">
    <text evidence="2">The sequence shown here is derived from an EMBL/GenBank/DDBJ whole genome shotgun (WGS) entry which is preliminary data.</text>
</comment>
<dbReference type="PROSITE" id="PS51835">
    <property type="entry name" value="DENN_C9ORF72"/>
    <property type="match status" value="1"/>
</dbReference>
<evidence type="ECO:0000313" key="3">
    <source>
        <dbReference type="Proteomes" id="UP001141327"/>
    </source>
</evidence>
<dbReference type="EMBL" id="JAPMOS010000018">
    <property type="protein sequence ID" value="KAJ4459654.1"/>
    <property type="molecule type" value="Genomic_DNA"/>
</dbReference>
<dbReference type="PANTHER" id="PTHR31855">
    <property type="entry name" value="GUANINE NUCLEOTIDE EXCHANGE C9ORF72"/>
    <property type="match status" value="1"/>
</dbReference>
<reference evidence="2" key="1">
    <citation type="journal article" date="2022" name="bioRxiv">
        <title>Genomics of Preaxostyla Flagellates Illuminates Evolutionary Transitions and the Path Towards Mitochondrial Loss.</title>
        <authorList>
            <person name="Novak L.V.F."/>
            <person name="Treitli S.C."/>
            <person name="Pyrih J."/>
            <person name="Halakuc P."/>
            <person name="Pipaliya S.V."/>
            <person name="Vacek V."/>
            <person name="Brzon O."/>
            <person name="Soukal P."/>
            <person name="Eme L."/>
            <person name="Dacks J.B."/>
            <person name="Karnkowska A."/>
            <person name="Elias M."/>
            <person name="Hampl V."/>
        </authorList>
    </citation>
    <scope>NUCLEOTIDE SEQUENCE</scope>
    <source>
        <strain evidence="2">RCP-MX</strain>
    </source>
</reference>
<accession>A0ABQ8UKA9</accession>
<feature type="compositionally biased region" description="Low complexity" evidence="1">
    <location>
        <begin position="330"/>
        <end position="388"/>
    </location>
</feature>
<name>A0ABQ8UKA9_9EUKA</name>
<gene>
    <name evidence="2" type="ORF">PAPYR_4402</name>
</gene>
<protein>
    <submittedName>
        <fullName evidence="2">C9orf72-like protein family</fullName>
    </submittedName>
</protein>
<organism evidence="2 3">
    <name type="scientific">Paratrimastix pyriformis</name>
    <dbReference type="NCBI Taxonomy" id="342808"/>
    <lineage>
        <taxon>Eukaryota</taxon>
        <taxon>Metamonada</taxon>
        <taxon>Preaxostyla</taxon>
        <taxon>Paratrimastigidae</taxon>
        <taxon>Paratrimastix</taxon>
    </lineage>
</organism>